<reference evidence="5" key="1">
    <citation type="submission" date="2020-05" db="EMBL/GenBank/DDBJ databases">
        <authorList>
            <person name="Chiriac C."/>
            <person name="Salcher M."/>
            <person name="Ghai R."/>
            <person name="Kavagutti S V."/>
        </authorList>
    </citation>
    <scope>NUCLEOTIDE SEQUENCE</scope>
</reference>
<comment type="similarity">
    <text evidence="4">Belongs to the HepT RNase toxin family.</text>
</comment>
<dbReference type="EMBL" id="CAFBLJ010000103">
    <property type="protein sequence ID" value="CAB4879695.1"/>
    <property type="molecule type" value="Genomic_DNA"/>
</dbReference>
<evidence type="ECO:0000256" key="1">
    <source>
        <dbReference type="ARBA" id="ARBA00022649"/>
    </source>
</evidence>
<dbReference type="AlphaFoldDB" id="A0A6J6S3T6"/>
<dbReference type="Gene3D" id="1.20.120.580">
    <property type="entry name" value="bsu32300-like"/>
    <property type="match status" value="1"/>
</dbReference>
<dbReference type="EMBL" id="CAEZZP010000138">
    <property type="protein sequence ID" value="CAB4784081.1"/>
    <property type="molecule type" value="Genomic_DNA"/>
</dbReference>
<sequence length="64" mass="7522">MKPSDTLLFRNRIVHDYFGVDFSILENTVKHDLDQLEIVIRQILSDEGTTWQFRSFADLTDASY</sequence>
<proteinExistence type="inferred from homology"/>
<keyword evidence="3" id="KW-0378">Hydrolase</keyword>
<dbReference type="Pfam" id="PF01934">
    <property type="entry name" value="HepT-like"/>
    <property type="match status" value="1"/>
</dbReference>
<evidence type="ECO:0000256" key="3">
    <source>
        <dbReference type="ARBA" id="ARBA00022801"/>
    </source>
</evidence>
<dbReference type="EMBL" id="CAEZYH010000092">
    <property type="protein sequence ID" value="CAB4729179.1"/>
    <property type="molecule type" value="Genomic_DNA"/>
</dbReference>
<organism evidence="5">
    <name type="scientific">freshwater metagenome</name>
    <dbReference type="NCBI Taxonomy" id="449393"/>
    <lineage>
        <taxon>unclassified sequences</taxon>
        <taxon>metagenomes</taxon>
        <taxon>ecological metagenomes</taxon>
    </lineage>
</organism>
<dbReference type="EMBL" id="CAFBMF010000130">
    <property type="protein sequence ID" value="CAB4910848.1"/>
    <property type="molecule type" value="Genomic_DNA"/>
</dbReference>
<evidence type="ECO:0000256" key="4">
    <source>
        <dbReference type="ARBA" id="ARBA00024207"/>
    </source>
</evidence>
<dbReference type="GO" id="GO:0016787">
    <property type="term" value="F:hydrolase activity"/>
    <property type="evidence" value="ECO:0007669"/>
    <property type="project" value="UniProtKB-KW"/>
</dbReference>
<accession>A0A6J6S3T6</accession>
<dbReference type="GO" id="GO:0110001">
    <property type="term" value="C:toxin-antitoxin complex"/>
    <property type="evidence" value="ECO:0007669"/>
    <property type="project" value="InterPro"/>
</dbReference>
<evidence type="ECO:0000313" key="7">
    <source>
        <dbReference type="EMBL" id="CAB4797691.1"/>
    </source>
</evidence>
<dbReference type="InterPro" id="IPR008201">
    <property type="entry name" value="HepT-like"/>
</dbReference>
<name>A0A6J6S3T6_9ZZZZ</name>
<dbReference type="EMBL" id="CAFAAL010000025">
    <property type="protein sequence ID" value="CAB4797691.1"/>
    <property type="molecule type" value="Genomic_DNA"/>
</dbReference>
<evidence type="ECO:0000313" key="8">
    <source>
        <dbReference type="EMBL" id="CAB4879695.1"/>
    </source>
</evidence>
<dbReference type="GO" id="GO:0004540">
    <property type="term" value="F:RNA nuclease activity"/>
    <property type="evidence" value="ECO:0007669"/>
    <property type="project" value="InterPro"/>
</dbReference>
<keyword evidence="1" id="KW-1277">Toxin-antitoxin system</keyword>
<gene>
    <name evidence="5" type="ORF">UFOPK2658_01577</name>
    <name evidence="6" type="ORF">UFOPK2880_01628</name>
    <name evidence="7" type="ORF">UFOPK3004_00471</name>
    <name evidence="8" type="ORF">UFOPK3304_01523</name>
    <name evidence="9" type="ORF">UFOPK3494_01516</name>
</gene>
<evidence type="ECO:0000313" key="5">
    <source>
        <dbReference type="EMBL" id="CAB4729179.1"/>
    </source>
</evidence>
<evidence type="ECO:0000313" key="9">
    <source>
        <dbReference type="EMBL" id="CAB4910848.1"/>
    </source>
</evidence>
<dbReference type="InterPro" id="IPR037038">
    <property type="entry name" value="HepT-like_sf"/>
</dbReference>
<protein>
    <submittedName>
        <fullName evidence="5">Unannotated protein</fullName>
    </submittedName>
</protein>
<evidence type="ECO:0000313" key="6">
    <source>
        <dbReference type="EMBL" id="CAB4784081.1"/>
    </source>
</evidence>
<keyword evidence="2" id="KW-0540">Nuclease</keyword>
<evidence type="ECO:0000256" key="2">
    <source>
        <dbReference type="ARBA" id="ARBA00022722"/>
    </source>
</evidence>